<dbReference type="PANTHER" id="PTHR47870:SF4">
    <property type="entry name" value="CYTOCHROME C-TYPE BIOGENESIS PROTEIN CYCH"/>
    <property type="match status" value="1"/>
</dbReference>
<evidence type="ECO:0000256" key="3">
    <source>
        <dbReference type="ARBA" id="ARBA00022748"/>
    </source>
</evidence>
<feature type="transmembrane region" description="Helical" evidence="7">
    <location>
        <begin position="93"/>
        <end position="113"/>
    </location>
</feature>
<keyword evidence="11" id="KW-1185">Reference proteome</keyword>
<dbReference type="InterPro" id="IPR019734">
    <property type="entry name" value="TPR_rpt"/>
</dbReference>
<dbReference type="Proteomes" id="UP000717995">
    <property type="component" value="Unassembled WGS sequence"/>
</dbReference>
<keyword evidence="2" id="KW-0677">Repeat</keyword>
<feature type="domain" description="Cytochrome c-type biogenesis protein H TPR" evidence="9">
    <location>
        <begin position="132"/>
        <end position="257"/>
    </location>
</feature>
<name>A0ABS2IB61_9GAMM</name>
<keyword evidence="3" id="KW-0201">Cytochrome c-type biogenesis</keyword>
<comment type="caution">
    <text evidence="10">The sequence shown here is derived from an EMBL/GenBank/DDBJ whole genome shotgun (WGS) entry which is preliminary data.</text>
</comment>
<dbReference type="EMBL" id="JAFEUP010000001">
    <property type="protein sequence ID" value="MBM7059519.1"/>
    <property type="molecule type" value="Genomic_DNA"/>
</dbReference>
<dbReference type="InterPro" id="IPR056412">
    <property type="entry name" value="Ig_CycH"/>
</dbReference>
<proteinExistence type="predicted"/>
<keyword evidence="7" id="KW-0472">Membrane</keyword>
<dbReference type="Gene3D" id="1.25.40.10">
    <property type="entry name" value="Tetratricopeptide repeat domain"/>
    <property type="match status" value="1"/>
</dbReference>
<feature type="repeat" description="TPR" evidence="5">
    <location>
        <begin position="150"/>
        <end position="183"/>
    </location>
</feature>
<dbReference type="InterPro" id="IPR051263">
    <property type="entry name" value="C-type_cytochrome_biogenesis"/>
</dbReference>
<evidence type="ECO:0000313" key="11">
    <source>
        <dbReference type="Proteomes" id="UP000717995"/>
    </source>
</evidence>
<evidence type="ECO:0000256" key="7">
    <source>
        <dbReference type="SAM" id="Phobius"/>
    </source>
</evidence>
<feature type="compositionally biased region" description="Polar residues" evidence="6">
    <location>
        <begin position="393"/>
        <end position="411"/>
    </location>
</feature>
<dbReference type="PROSITE" id="PS50005">
    <property type="entry name" value="TPR"/>
    <property type="match status" value="1"/>
</dbReference>
<dbReference type="InterPro" id="IPR011990">
    <property type="entry name" value="TPR-like_helical_dom_sf"/>
</dbReference>
<feature type="region of interest" description="Disordered" evidence="6">
    <location>
        <begin position="274"/>
        <end position="297"/>
    </location>
</feature>
<dbReference type="Pfam" id="PF23892">
    <property type="entry name" value="Ig_CycH"/>
    <property type="match status" value="1"/>
</dbReference>
<dbReference type="InterPro" id="IPR056413">
    <property type="entry name" value="TPR_CcmH_CycH"/>
</dbReference>
<keyword evidence="7" id="KW-1133">Transmembrane helix</keyword>
<keyword evidence="4 5" id="KW-0802">TPR repeat</keyword>
<evidence type="ECO:0000256" key="5">
    <source>
        <dbReference type="PROSITE-ProRule" id="PRU00339"/>
    </source>
</evidence>
<evidence type="ECO:0000256" key="6">
    <source>
        <dbReference type="SAM" id="MobiDB-lite"/>
    </source>
</evidence>
<evidence type="ECO:0000256" key="1">
    <source>
        <dbReference type="ARBA" id="ARBA00004196"/>
    </source>
</evidence>
<evidence type="ECO:0000259" key="8">
    <source>
        <dbReference type="Pfam" id="PF23892"/>
    </source>
</evidence>
<protein>
    <submittedName>
        <fullName evidence="10">C-type cytochrome biogenesis protein CcmI</fullName>
    </submittedName>
</protein>
<keyword evidence="7" id="KW-0812">Transmembrane</keyword>
<feature type="compositionally biased region" description="Pro residues" evidence="6">
    <location>
        <begin position="280"/>
        <end position="291"/>
    </location>
</feature>
<evidence type="ECO:0000259" key="9">
    <source>
        <dbReference type="Pfam" id="PF23914"/>
    </source>
</evidence>
<gene>
    <name evidence="10" type="primary">ccmI</name>
    <name evidence="10" type="ORF">JQX08_02250</name>
</gene>
<dbReference type="RefSeq" id="WP_204914399.1">
    <property type="nucleotide sequence ID" value="NZ_JAFEUP010000001.1"/>
</dbReference>
<feature type="domain" description="Cytochrome c-type biogenesis protein H Ig-like" evidence="8">
    <location>
        <begin position="302"/>
        <end position="407"/>
    </location>
</feature>
<feature type="region of interest" description="Disordered" evidence="6">
    <location>
        <begin position="380"/>
        <end position="411"/>
    </location>
</feature>
<dbReference type="Pfam" id="PF23914">
    <property type="entry name" value="TPR_CcmH_CycH"/>
    <property type="match status" value="1"/>
</dbReference>
<dbReference type="SUPFAM" id="SSF48452">
    <property type="entry name" value="TPR-like"/>
    <property type="match status" value="1"/>
</dbReference>
<accession>A0ABS2IB61</accession>
<dbReference type="SMART" id="SM00028">
    <property type="entry name" value="TPR"/>
    <property type="match status" value="2"/>
</dbReference>
<evidence type="ECO:0000256" key="2">
    <source>
        <dbReference type="ARBA" id="ARBA00022737"/>
    </source>
</evidence>
<organism evidence="10 11">
    <name type="scientific">Zestomonas insulae</name>
    <dbReference type="NCBI Taxonomy" id="2809017"/>
    <lineage>
        <taxon>Bacteria</taxon>
        <taxon>Pseudomonadati</taxon>
        <taxon>Pseudomonadota</taxon>
        <taxon>Gammaproteobacteria</taxon>
        <taxon>Pseudomonadales</taxon>
        <taxon>Pseudomonadaceae</taxon>
        <taxon>Zestomonas</taxon>
    </lineage>
</organism>
<comment type="subcellular location">
    <subcellularLocation>
        <location evidence="1">Cell envelope</location>
    </subcellularLocation>
</comment>
<sequence length="411" mass="44500">MIDFWLAAGLLLLVALAFLLIPVLRGRRVQREEDRTALNVALYEERLDELTGQHAAGVLTAEQLEGGRAEAARELLADTEGTEAARSSRLGRAVPLVAALLVPVLALGLYLHWGASDKVELTREFSQMPRSIEDMTARLEQTVKAQPDSAEAWYFLGRTYMAQQRAADAAKAFEHAALLSEHQPEVLGQWAQALYFAGERKFSPQIQALTDEALKKDAEEVTSLGLLGIAAFEDQRFKDAIGYWERLIAVLPAEDPSRAAIQGGVERARARQQQVGGVEPAPPQVAQPSPPAVAASTDGATLKVRVNLAASLKDKVQPGDSVFVFARASNGPPMPLAVKRMTVADLPAEVELSDADAMMPQLKLSAFPQVQLVARVSRSGKATDGEWIGRSQPLASSTRDLQQLSIDSPDQ</sequence>
<dbReference type="InterPro" id="IPR017560">
    <property type="entry name" value="Cyt_c_biogenesis_CcmI"/>
</dbReference>
<evidence type="ECO:0000256" key="4">
    <source>
        <dbReference type="ARBA" id="ARBA00022803"/>
    </source>
</evidence>
<evidence type="ECO:0000313" key="10">
    <source>
        <dbReference type="EMBL" id="MBM7059519.1"/>
    </source>
</evidence>
<feature type="transmembrane region" description="Helical" evidence="7">
    <location>
        <begin position="6"/>
        <end position="24"/>
    </location>
</feature>
<dbReference type="NCBIfam" id="TIGR03142">
    <property type="entry name" value="cytochro_ccmI"/>
    <property type="match status" value="1"/>
</dbReference>
<dbReference type="PANTHER" id="PTHR47870">
    <property type="entry name" value="CYTOCHROME C-TYPE BIOGENESIS PROTEIN CCMH"/>
    <property type="match status" value="1"/>
</dbReference>
<reference evidence="10 11" key="1">
    <citation type="submission" date="2021-02" db="EMBL/GenBank/DDBJ databases">
        <authorList>
            <person name="Lee D.-H."/>
        </authorList>
    </citation>
    <scope>NUCLEOTIDE SEQUENCE [LARGE SCALE GENOMIC DNA]</scope>
    <source>
        <strain evidence="10 11">UL073</strain>
    </source>
</reference>